<organism evidence="1">
    <name type="scientific">Bionectria ochroleuca</name>
    <name type="common">Gliocladium roseum</name>
    <dbReference type="NCBI Taxonomy" id="29856"/>
    <lineage>
        <taxon>Eukaryota</taxon>
        <taxon>Fungi</taxon>
        <taxon>Dikarya</taxon>
        <taxon>Ascomycota</taxon>
        <taxon>Pezizomycotina</taxon>
        <taxon>Sordariomycetes</taxon>
        <taxon>Hypocreomycetidae</taxon>
        <taxon>Hypocreales</taxon>
        <taxon>Bionectriaceae</taxon>
        <taxon>Clonostachys</taxon>
    </lineage>
</organism>
<accession>A0A0B7JP91</accession>
<dbReference type="EMBL" id="CDPU01000002">
    <property type="protein sequence ID" value="CEO45127.1"/>
    <property type="molecule type" value="Genomic_DNA"/>
</dbReference>
<name>A0A0B7JP91_BIOOC</name>
<dbReference type="AlphaFoldDB" id="A0A0B7JP91"/>
<reference evidence="1" key="1">
    <citation type="submission" date="2015-01" db="EMBL/GenBank/DDBJ databases">
        <authorList>
            <person name="Durling Mikael"/>
        </authorList>
    </citation>
    <scope>NUCLEOTIDE SEQUENCE</scope>
</reference>
<protein>
    <submittedName>
        <fullName evidence="1">Uncharacterized protein</fullName>
    </submittedName>
</protein>
<proteinExistence type="predicted"/>
<gene>
    <name evidence="1" type="ORF">BN869_000001182_1</name>
</gene>
<evidence type="ECO:0000313" key="1">
    <source>
        <dbReference type="EMBL" id="CEO45127.1"/>
    </source>
</evidence>
<sequence>MKLVACTILAFRPIWCRAKSFFFALGHNNDQFRSLQANSRSRWLLALPITSFLKQGIARLHCSLLIRISLMPICRPTSARSKRAAAQSTSFSAFRYRWLIPDLWTAKTKEH</sequence>